<proteinExistence type="predicted"/>
<feature type="coiled-coil region" evidence="1">
    <location>
        <begin position="34"/>
        <end position="72"/>
    </location>
</feature>
<evidence type="ECO:0000313" key="3">
    <source>
        <dbReference type="Proteomes" id="UP000221165"/>
    </source>
</evidence>
<dbReference type="Proteomes" id="UP000221165">
    <property type="component" value="Unassembled WGS sequence"/>
</dbReference>
<protein>
    <submittedName>
        <fullName evidence="2">Transmembrane protein</fullName>
    </submittedName>
</protein>
<dbReference type="OrthoDB" id="330000at2759"/>
<comment type="caution">
    <text evidence="2">The sequence shown here is derived from an EMBL/GenBank/DDBJ whole genome shotgun (WGS) entry which is preliminary data.</text>
</comment>
<evidence type="ECO:0000256" key="1">
    <source>
        <dbReference type="SAM" id="Coils"/>
    </source>
</evidence>
<accession>A0A2C6KZ12</accession>
<keyword evidence="2" id="KW-0472">Membrane</keyword>
<organism evidence="2 3">
    <name type="scientific">Cystoisospora suis</name>
    <dbReference type="NCBI Taxonomy" id="483139"/>
    <lineage>
        <taxon>Eukaryota</taxon>
        <taxon>Sar</taxon>
        <taxon>Alveolata</taxon>
        <taxon>Apicomplexa</taxon>
        <taxon>Conoidasida</taxon>
        <taxon>Coccidia</taxon>
        <taxon>Eucoccidiorida</taxon>
        <taxon>Eimeriorina</taxon>
        <taxon>Sarcocystidae</taxon>
        <taxon>Cystoisospora</taxon>
    </lineage>
</organism>
<keyword evidence="3" id="KW-1185">Reference proteome</keyword>
<keyword evidence="2" id="KW-0812">Transmembrane</keyword>
<reference evidence="2 3" key="1">
    <citation type="journal article" date="2017" name="Int. J. Parasitol.">
        <title>The genome of the protozoan parasite Cystoisospora suis and a reverse vaccinology approach to identify vaccine candidates.</title>
        <authorList>
            <person name="Palmieri N."/>
            <person name="Shrestha A."/>
            <person name="Ruttkowski B."/>
            <person name="Beck T."/>
            <person name="Vogl C."/>
            <person name="Tomley F."/>
            <person name="Blake D.P."/>
            <person name="Joachim A."/>
        </authorList>
    </citation>
    <scope>NUCLEOTIDE SEQUENCE [LARGE SCALE GENOMIC DNA]</scope>
    <source>
        <strain evidence="2 3">Wien I</strain>
    </source>
</reference>
<dbReference type="VEuPathDB" id="ToxoDB:CSUI_005138"/>
<dbReference type="AlphaFoldDB" id="A0A2C6KZ12"/>
<name>A0A2C6KZ12_9APIC</name>
<dbReference type="EMBL" id="MIGC01002472">
    <property type="protein sequence ID" value="PHJ21016.1"/>
    <property type="molecule type" value="Genomic_DNA"/>
</dbReference>
<dbReference type="GeneID" id="94428528"/>
<evidence type="ECO:0000313" key="2">
    <source>
        <dbReference type="EMBL" id="PHJ21016.1"/>
    </source>
</evidence>
<keyword evidence="1" id="KW-0175">Coiled coil</keyword>
<gene>
    <name evidence="2" type="ORF">CSUI_005138</name>
</gene>
<sequence length="118" mass="13370">MNELGRIRGQLETFLMPVEASAATRQTTEVPGDKEHLKQEVNELSKRVEEAKASLRKDLSGLEDLLRRLKESQKEGTAEAEGRGHELQLTIWKVDAAIDQVREVLTQDDVQYKKELGN</sequence>
<dbReference type="RefSeq" id="XP_067922701.1">
    <property type="nucleotide sequence ID" value="XM_068065317.1"/>
</dbReference>